<reference evidence="1" key="1">
    <citation type="submission" date="2021-01" db="EMBL/GenBank/DDBJ databases">
        <title>Chromosome-level genome assembly of a human fungal pathogen reveals clustering of transcriptionally co-regulated genes.</title>
        <authorList>
            <person name="Voorhies M."/>
            <person name="Cohen S."/>
            <person name="Shea T.P."/>
            <person name="Petrus S."/>
            <person name="Munoz J.F."/>
            <person name="Poplawski S."/>
            <person name="Goldman W.E."/>
            <person name="Michael T."/>
            <person name="Cuomo C.A."/>
            <person name="Sil A."/>
            <person name="Beyhan S."/>
        </authorList>
    </citation>
    <scope>NUCLEOTIDE SEQUENCE</scope>
    <source>
        <strain evidence="1">H88</strain>
    </source>
</reference>
<accession>A0A8A1LGX0</accession>
<dbReference type="VEuPathDB" id="FungiDB:I7I53_07335"/>
<dbReference type="AlphaFoldDB" id="A0A8A1LGX0"/>
<name>A0A8A1LGX0_AJEC8</name>
<evidence type="ECO:0000313" key="1">
    <source>
        <dbReference type="EMBL" id="QSS51883.1"/>
    </source>
</evidence>
<proteinExistence type="predicted"/>
<dbReference type="Proteomes" id="UP000663419">
    <property type="component" value="Chromosome 2"/>
</dbReference>
<dbReference type="EMBL" id="CP069103">
    <property type="protein sequence ID" value="QSS51883.1"/>
    <property type="molecule type" value="Genomic_DNA"/>
</dbReference>
<evidence type="ECO:0000313" key="2">
    <source>
        <dbReference type="Proteomes" id="UP000663419"/>
    </source>
</evidence>
<gene>
    <name evidence="1" type="ORF">I7I53_07335</name>
</gene>
<protein>
    <submittedName>
        <fullName evidence="1">Uncharacterized protein</fullName>
    </submittedName>
</protein>
<sequence length="67" mass="7850">MEIIYVQLGSILGNINVNSCVVSTLCCNWWLQRRGGWPRPLWARLHHHTHRLNHLANGYIGFLLWIT</sequence>
<organism evidence="1 2">
    <name type="scientific">Ajellomyces capsulatus (strain H88)</name>
    <name type="common">Darling's disease fungus</name>
    <name type="synonym">Histoplasma capsulatum</name>
    <dbReference type="NCBI Taxonomy" id="544711"/>
    <lineage>
        <taxon>Eukaryota</taxon>
        <taxon>Fungi</taxon>
        <taxon>Dikarya</taxon>
        <taxon>Ascomycota</taxon>
        <taxon>Pezizomycotina</taxon>
        <taxon>Eurotiomycetes</taxon>
        <taxon>Eurotiomycetidae</taxon>
        <taxon>Onygenales</taxon>
        <taxon>Ajellomycetaceae</taxon>
        <taxon>Histoplasma</taxon>
    </lineage>
</organism>